<dbReference type="GO" id="GO:0000287">
    <property type="term" value="F:magnesium ion binding"/>
    <property type="evidence" value="ECO:0007669"/>
    <property type="project" value="InterPro"/>
</dbReference>
<dbReference type="PANTHER" id="PTHR10286">
    <property type="entry name" value="INORGANIC PYROPHOSPHATASE"/>
    <property type="match status" value="1"/>
</dbReference>
<dbReference type="SUPFAM" id="SSF50324">
    <property type="entry name" value="Inorganic pyrophosphatase"/>
    <property type="match status" value="1"/>
</dbReference>
<dbReference type="EMBL" id="VRVR01000001">
    <property type="protein sequence ID" value="KAF0853134.1"/>
    <property type="molecule type" value="Genomic_DNA"/>
</dbReference>
<dbReference type="EC" id="3.6.1.1" evidence="3"/>
<evidence type="ECO:0000256" key="6">
    <source>
        <dbReference type="ARBA" id="ARBA00022842"/>
    </source>
</evidence>
<proteinExistence type="inferred from homology"/>
<dbReference type="Gene3D" id="3.90.80.10">
    <property type="entry name" value="Inorganic pyrophosphatase"/>
    <property type="match status" value="1"/>
</dbReference>
<keyword evidence="4" id="KW-0479">Metal-binding</keyword>
<keyword evidence="5" id="KW-0378">Hydrolase</keyword>
<feature type="signal peptide" evidence="7">
    <location>
        <begin position="1"/>
        <end position="17"/>
    </location>
</feature>
<dbReference type="CDD" id="cd00412">
    <property type="entry name" value="pyrophosphatase"/>
    <property type="match status" value="1"/>
</dbReference>
<dbReference type="AlphaFoldDB" id="A0A8K0AIC3"/>
<dbReference type="OrthoDB" id="1608002at2759"/>
<comment type="similarity">
    <text evidence="2">Belongs to the PPase family.</text>
</comment>
<dbReference type="InterPro" id="IPR008162">
    <property type="entry name" value="Pyrophosphatase"/>
</dbReference>
<dbReference type="GO" id="GO:0004427">
    <property type="term" value="F:inorganic diphosphate phosphatase activity"/>
    <property type="evidence" value="ECO:0007669"/>
    <property type="project" value="UniProtKB-EC"/>
</dbReference>
<dbReference type="Pfam" id="PF00719">
    <property type="entry name" value="Pyrophosphatase"/>
    <property type="match status" value="1"/>
</dbReference>
<evidence type="ECO:0000256" key="3">
    <source>
        <dbReference type="ARBA" id="ARBA00012146"/>
    </source>
</evidence>
<dbReference type="InterPro" id="IPR036649">
    <property type="entry name" value="Pyrophosphatase_sf"/>
</dbReference>
<name>A0A8K0AIC3_ANDGO</name>
<sequence length="260" mass="29294">MCRGLVVAIRRFSSSLSLPLLHVSTVGTIGTKEYRMYFEHNNLTVSPWHDIPLFPKPEASLKGHSPAHVSDVVRFVCEIPRGTTEKMEISTAEDYNPIKQDVKNGKLRVFKYKDGRMPFNYGALPQTWEDPNNVDPHTGFKGDSDPLDCLEIADQPLARGAVIDVRPVGILALIDEGETDWKVISLRKEHPLAKSIRDAKDLESAFPGLADTVVDWFKMYKTADGKPENVFGLDAKIQSAAFAKKIIEDNHSFWRRRFSL</sequence>
<dbReference type="PROSITE" id="PS00387">
    <property type="entry name" value="PPASE"/>
    <property type="match status" value="1"/>
</dbReference>
<evidence type="ECO:0000313" key="8">
    <source>
        <dbReference type="EMBL" id="KAF0853134.1"/>
    </source>
</evidence>
<keyword evidence="9" id="KW-1185">Reference proteome</keyword>
<keyword evidence="6" id="KW-0460">Magnesium</keyword>
<evidence type="ECO:0000256" key="4">
    <source>
        <dbReference type="ARBA" id="ARBA00022723"/>
    </source>
</evidence>
<accession>A0A8K0AIC3</accession>
<gene>
    <name evidence="8" type="ORF">ANDGO_02462</name>
</gene>
<evidence type="ECO:0000256" key="5">
    <source>
        <dbReference type="ARBA" id="ARBA00022801"/>
    </source>
</evidence>
<protein>
    <recommendedName>
        <fullName evidence="3">inorganic diphosphatase</fullName>
        <ecNumber evidence="3">3.6.1.1</ecNumber>
    </recommendedName>
</protein>
<evidence type="ECO:0000256" key="7">
    <source>
        <dbReference type="SAM" id="SignalP"/>
    </source>
</evidence>
<comment type="caution">
    <text evidence="8">The sequence shown here is derived from an EMBL/GenBank/DDBJ whole genome shotgun (WGS) entry which is preliminary data.</text>
</comment>
<dbReference type="GO" id="GO:0005737">
    <property type="term" value="C:cytoplasm"/>
    <property type="evidence" value="ECO:0007669"/>
    <property type="project" value="InterPro"/>
</dbReference>
<feature type="chain" id="PRO_5035445055" description="inorganic diphosphatase" evidence="7">
    <location>
        <begin position="18"/>
        <end position="260"/>
    </location>
</feature>
<keyword evidence="7" id="KW-0732">Signal</keyword>
<evidence type="ECO:0000256" key="1">
    <source>
        <dbReference type="ARBA" id="ARBA00001946"/>
    </source>
</evidence>
<evidence type="ECO:0000256" key="2">
    <source>
        <dbReference type="ARBA" id="ARBA00006220"/>
    </source>
</evidence>
<organism evidence="8 9">
    <name type="scientific">Andalucia godoyi</name>
    <name type="common">Flagellate</name>
    <dbReference type="NCBI Taxonomy" id="505711"/>
    <lineage>
        <taxon>Eukaryota</taxon>
        <taxon>Discoba</taxon>
        <taxon>Jakobida</taxon>
        <taxon>Andalucina</taxon>
        <taxon>Andaluciidae</taxon>
        <taxon>Andalucia</taxon>
    </lineage>
</organism>
<evidence type="ECO:0000313" key="9">
    <source>
        <dbReference type="Proteomes" id="UP000799049"/>
    </source>
</evidence>
<dbReference type="Proteomes" id="UP000799049">
    <property type="component" value="Unassembled WGS sequence"/>
</dbReference>
<dbReference type="GO" id="GO:0006796">
    <property type="term" value="P:phosphate-containing compound metabolic process"/>
    <property type="evidence" value="ECO:0007669"/>
    <property type="project" value="InterPro"/>
</dbReference>
<comment type="cofactor">
    <cofactor evidence="1">
        <name>Mg(2+)</name>
        <dbReference type="ChEBI" id="CHEBI:18420"/>
    </cofactor>
</comment>
<reference evidence="8" key="1">
    <citation type="submission" date="2019-09" db="EMBL/GenBank/DDBJ databases">
        <title>The Mitochondrial Proteome of the Jakobid, Andalucia godoyi, a Protist With the Most Gene-Rich and Bacteria-Like Mitochondrial Genome.</title>
        <authorList>
            <person name="Gray M.W."/>
            <person name="Burger G."/>
            <person name="Derelle R."/>
            <person name="Klimes V."/>
            <person name="Leger M."/>
            <person name="Sarrasin M."/>
            <person name="Vlcek C."/>
            <person name="Roger A.J."/>
            <person name="Elias M."/>
            <person name="Lang B.F."/>
        </authorList>
    </citation>
    <scope>NUCLEOTIDE SEQUENCE</scope>
    <source>
        <strain evidence="8">And28</strain>
    </source>
</reference>